<dbReference type="EMBL" id="UINC01003363">
    <property type="protein sequence ID" value="SVA05661.1"/>
    <property type="molecule type" value="Genomic_DNA"/>
</dbReference>
<dbReference type="Pfam" id="PF19883">
    <property type="entry name" value="DUF6356"/>
    <property type="match status" value="1"/>
</dbReference>
<keyword evidence="1" id="KW-1133">Transmembrane helix</keyword>
<reference evidence="2" key="1">
    <citation type="submission" date="2018-05" db="EMBL/GenBank/DDBJ databases">
        <authorList>
            <person name="Lanie J.A."/>
            <person name="Ng W.-L."/>
            <person name="Kazmierczak K.M."/>
            <person name="Andrzejewski T.M."/>
            <person name="Davidsen T.M."/>
            <person name="Wayne K.J."/>
            <person name="Tettelin H."/>
            <person name="Glass J.I."/>
            <person name="Rusch D."/>
            <person name="Podicherti R."/>
            <person name="Tsui H.-C.T."/>
            <person name="Winkler M.E."/>
        </authorList>
    </citation>
    <scope>NUCLEOTIDE SEQUENCE</scope>
</reference>
<proteinExistence type="predicted"/>
<dbReference type="InterPro" id="IPR045936">
    <property type="entry name" value="DUF6356"/>
</dbReference>
<dbReference type="AlphaFoldDB" id="A0A381SQQ5"/>
<protein>
    <recommendedName>
        <fullName evidence="3">Capsule biosynthesis protein</fullName>
    </recommendedName>
</protein>
<evidence type="ECO:0008006" key="3">
    <source>
        <dbReference type="Google" id="ProtNLM"/>
    </source>
</evidence>
<evidence type="ECO:0000256" key="1">
    <source>
        <dbReference type="SAM" id="Phobius"/>
    </source>
</evidence>
<keyword evidence="1" id="KW-0472">Membrane</keyword>
<organism evidence="2">
    <name type="scientific">marine metagenome</name>
    <dbReference type="NCBI Taxonomy" id="408172"/>
    <lineage>
        <taxon>unclassified sequences</taxon>
        <taxon>metagenomes</taxon>
        <taxon>ecological metagenomes</taxon>
    </lineage>
</organism>
<gene>
    <name evidence="2" type="ORF">METZ01_LOCUS58515</name>
</gene>
<feature type="transmembrane region" description="Helical" evidence="1">
    <location>
        <begin position="30"/>
        <end position="51"/>
    </location>
</feature>
<evidence type="ECO:0000313" key="2">
    <source>
        <dbReference type="EMBL" id="SVA05661.1"/>
    </source>
</evidence>
<sequence length="98" mass="10928">MISPILDKFQQHPSDVGETYWEHFYHALGFALRLFVAASACLVHAILPFLFTSTGSAMINNLYSRMVQNRSRVAVTGREDSVDRRITGDIVVNGNSKA</sequence>
<name>A0A381SQQ5_9ZZZZ</name>
<accession>A0A381SQQ5</accession>
<keyword evidence="1" id="KW-0812">Transmembrane</keyword>